<evidence type="ECO:0000313" key="3">
    <source>
        <dbReference type="Proteomes" id="UP000438182"/>
    </source>
</evidence>
<keyword evidence="1" id="KW-0472">Membrane</keyword>
<proteinExistence type="predicted"/>
<keyword evidence="3" id="KW-1185">Reference proteome</keyword>
<gene>
    <name evidence="2" type="ORF">GB864_02630</name>
</gene>
<keyword evidence="2" id="KW-0547">Nucleotide-binding</keyword>
<dbReference type="AlphaFoldDB" id="A0A6I4NYC9"/>
<dbReference type="EMBL" id="WSTA01000006">
    <property type="protein sequence ID" value="MWB97455.1"/>
    <property type="molecule type" value="Genomic_DNA"/>
</dbReference>
<keyword evidence="1" id="KW-1133">Transmembrane helix</keyword>
<comment type="caution">
    <text evidence="2">The sequence shown here is derived from an EMBL/GenBank/DDBJ whole genome shotgun (WGS) entry which is preliminary data.</text>
</comment>
<reference evidence="2 3" key="1">
    <citation type="submission" date="2019-12" db="EMBL/GenBank/DDBJ databases">
        <authorList>
            <person name="Kim Y.S."/>
        </authorList>
    </citation>
    <scope>NUCLEOTIDE SEQUENCE [LARGE SCALE GENOMIC DNA]</scope>
    <source>
        <strain evidence="2 3">MMS17-SY077</strain>
    </source>
</reference>
<name>A0A6I4NYC9_9MICO</name>
<sequence length="169" mass="17889">MSLSRKRQKELKRLRSAADELWGNQQAVIDQANVVAKEASRQLGNYTRESVVPKVKYGYETGVASAKLYAGKASKAVGDTVVPAAGHALGAALAIGDVAQQHRLSRAASAMKSYRAPEPEPKKHGFGTFLAIAAGVAAAGAVAYAVWQTFRADDELWVADDEPTPPSPA</sequence>
<keyword evidence="2" id="KW-0378">Hydrolase</keyword>
<feature type="transmembrane region" description="Helical" evidence="1">
    <location>
        <begin position="125"/>
        <end position="147"/>
    </location>
</feature>
<keyword evidence="1" id="KW-0812">Transmembrane</keyword>
<dbReference type="GO" id="GO:0004386">
    <property type="term" value="F:helicase activity"/>
    <property type="evidence" value="ECO:0007669"/>
    <property type="project" value="UniProtKB-KW"/>
</dbReference>
<evidence type="ECO:0000256" key="1">
    <source>
        <dbReference type="SAM" id="Phobius"/>
    </source>
</evidence>
<accession>A0A6I4NYC9</accession>
<protein>
    <submittedName>
        <fullName evidence="2">DNA helicase</fullName>
    </submittedName>
</protein>
<evidence type="ECO:0000313" key="2">
    <source>
        <dbReference type="EMBL" id="MWB97455.1"/>
    </source>
</evidence>
<keyword evidence="2" id="KW-0067">ATP-binding</keyword>
<organism evidence="2 3">
    <name type="scientific">Agromyces seonyuensis</name>
    <dbReference type="NCBI Taxonomy" id="2662446"/>
    <lineage>
        <taxon>Bacteria</taxon>
        <taxon>Bacillati</taxon>
        <taxon>Actinomycetota</taxon>
        <taxon>Actinomycetes</taxon>
        <taxon>Micrococcales</taxon>
        <taxon>Microbacteriaceae</taxon>
        <taxon>Agromyces</taxon>
    </lineage>
</organism>
<dbReference type="Proteomes" id="UP000438182">
    <property type="component" value="Unassembled WGS sequence"/>
</dbReference>
<dbReference type="RefSeq" id="WP_160422798.1">
    <property type="nucleotide sequence ID" value="NZ_WSTA01000006.1"/>
</dbReference>
<keyword evidence="2" id="KW-0347">Helicase</keyword>